<comment type="function">
    <text evidence="7">Specifically dimethylates two adjacent adenosines (A1518 and A1519) in the loop of a conserved hairpin near the 3'-end of 16S rRNA in the 30S particle. May play a critical role in biogenesis of 30S subunits.</text>
</comment>
<proteinExistence type="inferred from homology"/>
<dbReference type="InterPro" id="IPR020596">
    <property type="entry name" value="rRNA_Ade_Mease_Trfase_CS"/>
</dbReference>
<sequence>MCESRKPKLPNYDSPSELKSFLDFSGLGMQKKFGQNFLTDRNTRNDLLSFLKIKEGTRVWEVGAGLGAMTELLLQRGANLTAFEIDKGFSKLLKFFFTGQNKFRLVEGDVQKTWKLEIKEKGKPEIFFGNLPYNIALDLISSIIEQEVIFDSMLITVQKEAAERIIAKPGNKNYTVLSVLCSIFYECKIVKTIPASSFWPKPNVESAAVLFTPKKDFPAGRDFILFVKTVKALFSSRRKTVKNNLSAWLKSNGFTCTAEEILKTCGLNENLRAENLSLYDFLSLSNIIAKTRTEGFAKAEY</sequence>
<evidence type="ECO:0000256" key="2">
    <source>
        <dbReference type="ARBA" id="ARBA00022552"/>
    </source>
</evidence>
<dbReference type="RefSeq" id="WP_194077444.1">
    <property type="nucleotide sequence ID" value="NZ_CP061839.1"/>
</dbReference>
<dbReference type="PROSITE" id="PS51689">
    <property type="entry name" value="SAM_RNA_A_N6_MT"/>
    <property type="match status" value="1"/>
</dbReference>
<dbReference type="GO" id="GO:0003723">
    <property type="term" value="F:RNA binding"/>
    <property type="evidence" value="ECO:0007669"/>
    <property type="project" value="UniProtKB-UniRule"/>
</dbReference>
<dbReference type="PROSITE" id="PS01131">
    <property type="entry name" value="RRNA_A_DIMETH"/>
    <property type="match status" value="1"/>
</dbReference>
<dbReference type="AlphaFoldDB" id="A0A7S7AXU1"/>
<evidence type="ECO:0000256" key="6">
    <source>
        <dbReference type="ARBA" id="ARBA00022884"/>
    </source>
</evidence>
<name>A0A7S7AXU1_9SPIR</name>
<evidence type="ECO:0000256" key="4">
    <source>
        <dbReference type="ARBA" id="ARBA00022679"/>
    </source>
</evidence>
<evidence type="ECO:0000313" key="11">
    <source>
        <dbReference type="Proteomes" id="UP000593915"/>
    </source>
</evidence>
<dbReference type="Gene3D" id="3.40.50.150">
    <property type="entry name" value="Vaccinia Virus protein VP39"/>
    <property type="match status" value="1"/>
</dbReference>
<dbReference type="PANTHER" id="PTHR11727:SF7">
    <property type="entry name" value="DIMETHYLADENOSINE TRANSFERASE-RELATED"/>
    <property type="match status" value="1"/>
</dbReference>
<comment type="similarity">
    <text evidence="7">Belongs to the class I-like SAM-binding methyltransferase superfamily. rRNA adenine N(6)-methyltransferase family. RsmA subfamily.</text>
</comment>
<evidence type="ECO:0000256" key="7">
    <source>
        <dbReference type="HAMAP-Rule" id="MF_00607"/>
    </source>
</evidence>
<evidence type="ECO:0000313" key="10">
    <source>
        <dbReference type="EMBL" id="QOW61941.1"/>
    </source>
</evidence>
<feature type="binding site" evidence="7 8">
    <location>
        <position position="63"/>
    </location>
    <ligand>
        <name>S-adenosyl-L-methionine</name>
        <dbReference type="ChEBI" id="CHEBI:59789"/>
    </ligand>
</feature>
<keyword evidence="4 7" id="KW-0808">Transferase</keyword>
<protein>
    <recommendedName>
        <fullName evidence="7">Ribosomal RNA small subunit methyltransferase A</fullName>
        <ecNumber evidence="7">2.1.1.182</ecNumber>
    </recommendedName>
    <alternativeName>
        <fullName evidence="7">16S rRNA (adenine(1518)-N(6)/adenine(1519)-N(6))-dimethyltransferase</fullName>
    </alternativeName>
    <alternativeName>
        <fullName evidence="7">16S rRNA dimethyladenosine transferase</fullName>
    </alternativeName>
    <alternativeName>
        <fullName evidence="7">16S rRNA dimethylase</fullName>
    </alternativeName>
    <alternativeName>
        <fullName evidence="7">S-adenosylmethionine-6-N', N'-adenosyl(rRNA) dimethyltransferase</fullName>
    </alternativeName>
</protein>
<dbReference type="HAMAP" id="MF_00607">
    <property type="entry name" value="16SrRNA_methyltr_A"/>
    <property type="match status" value="1"/>
</dbReference>
<feature type="binding site" evidence="7 8">
    <location>
        <position position="38"/>
    </location>
    <ligand>
        <name>S-adenosyl-L-methionine</name>
        <dbReference type="ChEBI" id="CHEBI:59789"/>
    </ligand>
</feature>
<dbReference type="NCBIfam" id="TIGR00755">
    <property type="entry name" value="ksgA"/>
    <property type="match status" value="1"/>
</dbReference>
<keyword evidence="1 7" id="KW-0963">Cytoplasm</keyword>
<feature type="binding site" evidence="7 8">
    <location>
        <position position="130"/>
    </location>
    <ligand>
        <name>S-adenosyl-L-methionine</name>
        <dbReference type="ChEBI" id="CHEBI:59789"/>
    </ligand>
</feature>
<keyword evidence="5 7" id="KW-0949">S-adenosyl-L-methionine</keyword>
<dbReference type="GO" id="GO:0052908">
    <property type="term" value="F:16S rRNA (adenine(1518)-N(6)/adenine(1519)-N(6))-dimethyltransferase activity"/>
    <property type="evidence" value="ECO:0007669"/>
    <property type="project" value="UniProtKB-EC"/>
</dbReference>
<feature type="domain" description="Ribosomal RNA adenine methylase transferase N-terminal" evidence="9">
    <location>
        <begin position="43"/>
        <end position="215"/>
    </location>
</feature>
<dbReference type="CDD" id="cd02440">
    <property type="entry name" value="AdoMet_MTases"/>
    <property type="match status" value="1"/>
</dbReference>
<evidence type="ECO:0000256" key="5">
    <source>
        <dbReference type="ARBA" id="ARBA00022691"/>
    </source>
</evidence>
<keyword evidence="6 7" id="KW-0694">RNA-binding</keyword>
<organism evidence="10 11">
    <name type="scientific">Treponema pedis</name>
    <dbReference type="NCBI Taxonomy" id="409322"/>
    <lineage>
        <taxon>Bacteria</taxon>
        <taxon>Pseudomonadati</taxon>
        <taxon>Spirochaetota</taxon>
        <taxon>Spirochaetia</taxon>
        <taxon>Spirochaetales</taxon>
        <taxon>Treponemataceae</taxon>
        <taxon>Treponema</taxon>
    </lineage>
</organism>
<reference evidence="10 11" key="1">
    <citation type="submission" date="2020-09" db="EMBL/GenBank/DDBJ databases">
        <title>Characterization of Treponema spp. from bovine digital dermatitis in Korea.</title>
        <authorList>
            <person name="Espiritu H.M."/>
            <person name="Cho Y.I."/>
            <person name="Mamuad L."/>
        </authorList>
    </citation>
    <scope>NUCLEOTIDE SEQUENCE [LARGE SCALE GENOMIC DNA]</scope>
    <source>
        <strain evidence="10 11">KS1</strain>
    </source>
</reference>
<keyword evidence="3 7" id="KW-0489">Methyltransferase</keyword>
<evidence type="ECO:0000256" key="8">
    <source>
        <dbReference type="PROSITE-ProRule" id="PRU01026"/>
    </source>
</evidence>
<dbReference type="EMBL" id="CP061839">
    <property type="protein sequence ID" value="QOW61941.1"/>
    <property type="molecule type" value="Genomic_DNA"/>
</dbReference>
<dbReference type="Pfam" id="PF00398">
    <property type="entry name" value="RrnaAD"/>
    <property type="match status" value="1"/>
</dbReference>
<dbReference type="EC" id="2.1.1.182" evidence="7"/>
<dbReference type="InterPro" id="IPR001737">
    <property type="entry name" value="KsgA/Erm"/>
</dbReference>
<dbReference type="Proteomes" id="UP000593915">
    <property type="component" value="Chromosome"/>
</dbReference>
<dbReference type="GO" id="GO:0005829">
    <property type="term" value="C:cytosol"/>
    <property type="evidence" value="ECO:0007669"/>
    <property type="project" value="TreeGrafter"/>
</dbReference>
<dbReference type="PANTHER" id="PTHR11727">
    <property type="entry name" value="DIMETHYLADENOSINE TRANSFERASE"/>
    <property type="match status" value="1"/>
</dbReference>
<keyword evidence="2 7" id="KW-0698">rRNA processing</keyword>
<dbReference type="InterPro" id="IPR020598">
    <property type="entry name" value="rRNA_Ade_methylase_Trfase_N"/>
</dbReference>
<comment type="catalytic activity">
    <reaction evidence="7">
        <text>adenosine(1518)/adenosine(1519) in 16S rRNA + 4 S-adenosyl-L-methionine = N(6)-dimethyladenosine(1518)/N(6)-dimethyladenosine(1519) in 16S rRNA + 4 S-adenosyl-L-homocysteine + 4 H(+)</text>
        <dbReference type="Rhea" id="RHEA:19609"/>
        <dbReference type="Rhea" id="RHEA-COMP:10232"/>
        <dbReference type="Rhea" id="RHEA-COMP:10233"/>
        <dbReference type="ChEBI" id="CHEBI:15378"/>
        <dbReference type="ChEBI" id="CHEBI:57856"/>
        <dbReference type="ChEBI" id="CHEBI:59789"/>
        <dbReference type="ChEBI" id="CHEBI:74411"/>
        <dbReference type="ChEBI" id="CHEBI:74493"/>
        <dbReference type="EC" id="2.1.1.182"/>
    </reaction>
</comment>
<dbReference type="SMART" id="SM00650">
    <property type="entry name" value="rADc"/>
    <property type="match status" value="1"/>
</dbReference>
<dbReference type="InterPro" id="IPR011530">
    <property type="entry name" value="rRNA_adenine_dimethylase"/>
</dbReference>
<evidence type="ECO:0000256" key="3">
    <source>
        <dbReference type="ARBA" id="ARBA00022603"/>
    </source>
</evidence>
<accession>A0A7S7AXU1</accession>
<gene>
    <name evidence="7 10" type="primary">rsmA</name>
    <name evidence="7" type="synonym">ksgA</name>
    <name evidence="10" type="ORF">IFE08_06275</name>
</gene>
<feature type="binding site" evidence="7 8">
    <location>
        <position position="36"/>
    </location>
    <ligand>
        <name>S-adenosyl-L-methionine</name>
        <dbReference type="ChEBI" id="CHEBI:59789"/>
    </ligand>
</feature>
<evidence type="ECO:0000256" key="1">
    <source>
        <dbReference type="ARBA" id="ARBA00022490"/>
    </source>
</evidence>
<dbReference type="SUPFAM" id="SSF53335">
    <property type="entry name" value="S-adenosyl-L-methionine-dependent methyltransferases"/>
    <property type="match status" value="1"/>
</dbReference>
<dbReference type="InterPro" id="IPR023165">
    <property type="entry name" value="rRNA_Ade_diMease-like_C"/>
</dbReference>
<dbReference type="InterPro" id="IPR029063">
    <property type="entry name" value="SAM-dependent_MTases_sf"/>
</dbReference>
<feature type="binding site" evidence="7 8">
    <location>
        <position position="84"/>
    </location>
    <ligand>
        <name>S-adenosyl-L-methionine</name>
        <dbReference type="ChEBI" id="CHEBI:59789"/>
    </ligand>
</feature>
<comment type="subcellular location">
    <subcellularLocation>
        <location evidence="7">Cytoplasm</location>
    </subcellularLocation>
</comment>
<evidence type="ECO:0000259" key="9">
    <source>
        <dbReference type="SMART" id="SM00650"/>
    </source>
</evidence>
<feature type="binding site" evidence="7 8">
    <location>
        <position position="109"/>
    </location>
    <ligand>
        <name>S-adenosyl-L-methionine</name>
        <dbReference type="ChEBI" id="CHEBI:59789"/>
    </ligand>
</feature>
<dbReference type="Gene3D" id="1.10.8.100">
    <property type="entry name" value="Ribosomal RNA adenine dimethylase-like, domain 2"/>
    <property type="match status" value="1"/>
</dbReference>